<dbReference type="PANTHER" id="PTHR42747">
    <property type="entry name" value="NITRONATE MONOOXYGENASE-RELATED"/>
    <property type="match status" value="1"/>
</dbReference>
<comment type="similarity">
    <text evidence="1">Belongs to the nitronate monooxygenase family. NMO class I subfamily.</text>
</comment>
<evidence type="ECO:0000256" key="2">
    <source>
        <dbReference type="ARBA" id="ARBA00022630"/>
    </source>
</evidence>
<gene>
    <name evidence="7" type="ORF">Ga0074812_117113</name>
</gene>
<dbReference type="InterPro" id="IPR013785">
    <property type="entry name" value="Aldolase_TIM"/>
</dbReference>
<dbReference type="EMBL" id="FAOZ01000017">
    <property type="protein sequence ID" value="CUU58204.1"/>
    <property type="molecule type" value="Genomic_DNA"/>
</dbReference>
<dbReference type="RefSeq" id="WP_091280929.1">
    <property type="nucleotide sequence ID" value="NZ_FAOZ01000017.1"/>
</dbReference>
<evidence type="ECO:0000256" key="3">
    <source>
        <dbReference type="ARBA" id="ARBA00022643"/>
    </source>
</evidence>
<evidence type="ECO:0000256" key="6">
    <source>
        <dbReference type="SAM" id="MobiDB-lite"/>
    </source>
</evidence>
<feature type="region of interest" description="Disordered" evidence="6">
    <location>
        <begin position="298"/>
        <end position="323"/>
    </location>
</feature>
<dbReference type="SUPFAM" id="SSF51412">
    <property type="entry name" value="Inosine monophosphate dehydrogenase (IMPDH)"/>
    <property type="match status" value="1"/>
</dbReference>
<evidence type="ECO:0000313" key="8">
    <source>
        <dbReference type="Proteomes" id="UP000198802"/>
    </source>
</evidence>
<dbReference type="PANTHER" id="PTHR42747:SF4">
    <property type="entry name" value="BLR1330 PROTEIN"/>
    <property type="match status" value="1"/>
</dbReference>
<protein>
    <submittedName>
        <fullName evidence="7">Nitronate monooxygenase</fullName>
    </submittedName>
</protein>
<keyword evidence="8" id="KW-1185">Reference proteome</keyword>
<dbReference type="Pfam" id="PF03060">
    <property type="entry name" value="NMO"/>
    <property type="match status" value="1"/>
</dbReference>
<proteinExistence type="inferred from homology"/>
<keyword evidence="2" id="KW-0285">Flavoprotein</keyword>
<evidence type="ECO:0000256" key="5">
    <source>
        <dbReference type="ARBA" id="ARBA00023033"/>
    </source>
</evidence>
<dbReference type="InterPro" id="IPR004136">
    <property type="entry name" value="NMO"/>
</dbReference>
<sequence>MRHNEAVPIGWPLPTDRLVLPLIAAPMTRVSTPALVAAACSAGIVGAFPTSNCSSNAELDEWLDEIAATVRTAGTTADDAASVPTPGPVAANLIVHRANKRLDDDLQTIVRRSVELVITSVGNPVPVIDPLHRAGCRVLADVASLAHAHKAVDAGADGLVLLSAGAGGHTGWANPFAFARAVRRFYDGPLVLAGGISDGTALWAAITLGYDLGYMGTKFIATRESGADPKWRAAVVSASLDDITLSTAPNGVTASMVVPPGGAGQPAGSAGHTVSGVDAITTVAGVVAATSTEWHRARARTSTALRASGRSGLGASSLSWTQD</sequence>
<evidence type="ECO:0000313" key="7">
    <source>
        <dbReference type="EMBL" id="CUU58204.1"/>
    </source>
</evidence>
<keyword evidence="4" id="KW-0560">Oxidoreductase</keyword>
<evidence type="ECO:0000256" key="4">
    <source>
        <dbReference type="ARBA" id="ARBA00023002"/>
    </source>
</evidence>
<reference evidence="8" key="1">
    <citation type="submission" date="2015-11" db="EMBL/GenBank/DDBJ databases">
        <authorList>
            <person name="Varghese N."/>
        </authorList>
    </citation>
    <scope>NUCLEOTIDE SEQUENCE [LARGE SCALE GENOMIC DNA]</scope>
    <source>
        <strain evidence="8">DSM 45899</strain>
    </source>
</reference>
<dbReference type="AlphaFoldDB" id="A0A0S4QTN9"/>
<keyword evidence="3" id="KW-0288">FMN</keyword>
<name>A0A0S4QTN9_9ACTN</name>
<feature type="compositionally biased region" description="Low complexity" evidence="6">
    <location>
        <begin position="300"/>
        <end position="323"/>
    </location>
</feature>
<dbReference type="Proteomes" id="UP000198802">
    <property type="component" value="Unassembled WGS sequence"/>
</dbReference>
<dbReference type="CDD" id="cd04730">
    <property type="entry name" value="NPD_like"/>
    <property type="match status" value="1"/>
</dbReference>
<evidence type="ECO:0000256" key="1">
    <source>
        <dbReference type="ARBA" id="ARBA00009881"/>
    </source>
</evidence>
<dbReference type="Gene3D" id="3.20.20.70">
    <property type="entry name" value="Aldolase class I"/>
    <property type="match status" value="1"/>
</dbReference>
<keyword evidence="5 7" id="KW-0503">Monooxygenase</keyword>
<accession>A0A0S4QTN9</accession>
<dbReference type="GO" id="GO:0018580">
    <property type="term" value="F:nitronate monooxygenase activity"/>
    <property type="evidence" value="ECO:0007669"/>
    <property type="project" value="InterPro"/>
</dbReference>
<organism evidence="7 8">
    <name type="scientific">Parafrankia irregularis</name>
    <dbReference type="NCBI Taxonomy" id="795642"/>
    <lineage>
        <taxon>Bacteria</taxon>
        <taxon>Bacillati</taxon>
        <taxon>Actinomycetota</taxon>
        <taxon>Actinomycetes</taxon>
        <taxon>Frankiales</taxon>
        <taxon>Frankiaceae</taxon>
        <taxon>Parafrankia</taxon>
    </lineage>
</organism>